<accession>A0ABS8KUA3</accession>
<dbReference type="CDD" id="cd07377">
    <property type="entry name" value="WHTH_GntR"/>
    <property type="match status" value="1"/>
</dbReference>
<organism evidence="5 6">
    <name type="scientific">Reyranella aquatilis</name>
    <dbReference type="NCBI Taxonomy" id="2035356"/>
    <lineage>
        <taxon>Bacteria</taxon>
        <taxon>Pseudomonadati</taxon>
        <taxon>Pseudomonadota</taxon>
        <taxon>Alphaproteobacteria</taxon>
        <taxon>Hyphomicrobiales</taxon>
        <taxon>Reyranellaceae</taxon>
        <taxon>Reyranella</taxon>
    </lineage>
</organism>
<dbReference type="Gene3D" id="1.20.120.530">
    <property type="entry name" value="GntR ligand-binding domain-like"/>
    <property type="match status" value="1"/>
</dbReference>
<feature type="domain" description="HTH gntR-type" evidence="4">
    <location>
        <begin position="16"/>
        <end position="84"/>
    </location>
</feature>
<dbReference type="SUPFAM" id="SSF46785">
    <property type="entry name" value="Winged helix' DNA-binding domain"/>
    <property type="match status" value="1"/>
</dbReference>
<dbReference type="Pfam" id="PF07729">
    <property type="entry name" value="FCD"/>
    <property type="match status" value="1"/>
</dbReference>
<dbReference type="InterPro" id="IPR000524">
    <property type="entry name" value="Tscrpt_reg_HTH_GntR"/>
</dbReference>
<reference evidence="5 6" key="1">
    <citation type="submission" date="2021-11" db="EMBL/GenBank/DDBJ databases">
        <authorList>
            <person name="Lee D.-H."/>
            <person name="Kim S.-B."/>
        </authorList>
    </citation>
    <scope>NUCLEOTIDE SEQUENCE [LARGE SCALE GENOMIC DNA]</scope>
    <source>
        <strain evidence="5 6">KCTC 52223</strain>
    </source>
</reference>
<dbReference type="InterPro" id="IPR036388">
    <property type="entry name" value="WH-like_DNA-bd_sf"/>
</dbReference>
<dbReference type="PRINTS" id="PR00035">
    <property type="entry name" value="HTHGNTR"/>
</dbReference>
<dbReference type="EMBL" id="JAJISD010000004">
    <property type="protein sequence ID" value="MCC8429658.1"/>
    <property type="molecule type" value="Genomic_DNA"/>
</dbReference>
<keyword evidence="2" id="KW-0238">DNA-binding</keyword>
<dbReference type="PANTHER" id="PTHR43537">
    <property type="entry name" value="TRANSCRIPTIONAL REGULATOR, GNTR FAMILY"/>
    <property type="match status" value="1"/>
</dbReference>
<name>A0ABS8KUA3_9HYPH</name>
<dbReference type="PANTHER" id="PTHR43537:SF5">
    <property type="entry name" value="UXU OPERON TRANSCRIPTIONAL REGULATOR"/>
    <property type="match status" value="1"/>
</dbReference>
<dbReference type="InterPro" id="IPR011711">
    <property type="entry name" value="GntR_C"/>
</dbReference>
<dbReference type="Gene3D" id="1.10.10.10">
    <property type="entry name" value="Winged helix-like DNA-binding domain superfamily/Winged helix DNA-binding domain"/>
    <property type="match status" value="1"/>
</dbReference>
<gene>
    <name evidence="5" type="ORF">LJ725_11830</name>
</gene>
<dbReference type="Proteomes" id="UP001198862">
    <property type="component" value="Unassembled WGS sequence"/>
</dbReference>
<evidence type="ECO:0000256" key="1">
    <source>
        <dbReference type="ARBA" id="ARBA00023015"/>
    </source>
</evidence>
<comment type="caution">
    <text evidence="5">The sequence shown here is derived from an EMBL/GenBank/DDBJ whole genome shotgun (WGS) entry which is preliminary data.</text>
</comment>
<dbReference type="Pfam" id="PF00392">
    <property type="entry name" value="GntR"/>
    <property type="match status" value="1"/>
</dbReference>
<dbReference type="SUPFAM" id="SSF48008">
    <property type="entry name" value="GntR ligand-binding domain-like"/>
    <property type="match status" value="1"/>
</dbReference>
<keyword evidence="3" id="KW-0804">Transcription</keyword>
<sequence length="249" mass="27073">MTIASIVPMADKQPANNLAEQVMARLGADIRGGRLAPGTRLPTEQDLTTQFGVSRTVVREAVAALRADGLVVTRRGSGAYVADPAAGPFRIVPPRATSLPDIINVMELRLAVEVQAAALAAERASRKQLAAIRTAWRAIDAALQRGEGAVAEDFAFHRAIAEATGNDQFPRFLAYLGSHVIPRQSVRLEVDTPAERRLYLERIQVEHTRIVMAVTGGDPVEARRAMRDHLTRSLERYRKLAGGKKNGRG</sequence>
<dbReference type="InterPro" id="IPR036390">
    <property type="entry name" value="WH_DNA-bd_sf"/>
</dbReference>
<dbReference type="SMART" id="SM00345">
    <property type="entry name" value="HTH_GNTR"/>
    <property type="match status" value="1"/>
</dbReference>
<evidence type="ECO:0000313" key="5">
    <source>
        <dbReference type="EMBL" id="MCC8429658.1"/>
    </source>
</evidence>
<keyword evidence="1" id="KW-0805">Transcription regulation</keyword>
<dbReference type="PROSITE" id="PS50949">
    <property type="entry name" value="HTH_GNTR"/>
    <property type="match status" value="1"/>
</dbReference>
<dbReference type="InterPro" id="IPR008920">
    <property type="entry name" value="TF_FadR/GntR_C"/>
</dbReference>
<protein>
    <submittedName>
        <fullName evidence="5">FadR family transcriptional regulator</fullName>
    </submittedName>
</protein>
<evidence type="ECO:0000256" key="3">
    <source>
        <dbReference type="ARBA" id="ARBA00023163"/>
    </source>
</evidence>
<dbReference type="SMART" id="SM00895">
    <property type="entry name" value="FCD"/>
    <property type="match status" value="1"/>
</dbReference>
<evidence type="ECO:0000256" key="2">
    <source>
        <dbReference type="ARBA" id="ARBA00023125"/>
    </source>
</evidence>
<proteinExistence type="predicted"/>
<evidence type="ECO:0000313" key="6">
    <source>
        <dbReference type="Proteomes" id="UP001198862"/>
    </source>
</evidence>
<evidence type="ECO:0000259" key="4">
    <source>
        <dbReference type="PROSITE" id="PS50949"/>
    </source>
</evidence>
<keyword evidence="6" id="KW-1185">Reference proteome</keyword>